<gene>
    <name evidence="5" type="ORF">Z518_02614</name>
</gene>
<dbReference type="Pfam" id="PF05368">
    <property type="entry name" value="NmrA"/>
    <property type="match status" value="1"/>
</dbReference>
<dbReference type="InterPro" id="IPR051609">
    <property type="entry name" value="NmrA/Isoflavone_reductase-like"/>
</dbReference>
<dbReference type="Gene3D" id="3.90.25.10">
    <property type="entry name" value="UDP-galactose 4-epimerase, domain 1"/>
    <property type="match status" value="1"/>
</dbReference>
<name>A0A0D2JFE4_9EURO</name>
<keyword evidence="6" id="KW-1185">Reference proteome</keyword>
<dbReference type="SUPFAM" id="SSF51735">
    <property type="entry name" value="NAD(P)-binding Rossmann-fold domains"/>
    <property type="match status" value="1"/>
</dbReference>
<dbReference type="GeneID" id="25290685"/>
<dbReference type="InterPro" id="IPR036291">
    <property type="entry name" value="NAD(P)-bd_dom_sf"/>
</dbReference>
<dbReference type="EMBL" id="KN847476">
    <property type="protein sequence ID" value="KIX07960.1"/>
    <property type="molecule type" value="Genomic_DNA"/>
</dbReference>
<dbReference type="Gene3D" id="3.40.50.720">
    <property type="entry name" value="NAD(P)-binding Rossmann-like Domain"/>
    <property type="match status" value="1"/>
</dbReference>
<keyword evidence="2" id="KW-0521">NADP</keyword>
<comment type="similarity">
    <text evidence="1">Belongs to the NmrA-type oxidoreductase family. Isoflavone reductase subfamily.</text>
</comment>
<dbReference type="GO" id="GO:0016491">
    <property type="term" value="F:oxidoreductase activity"/>
    <property type="evidence" value="ECO:0007669"/>
    <property type="project" value="UniProtKB-KW"/>
</dbReference>
<keyword evidence="3" id="KW-0560">Oxidoreductase</keyword>
<organism evidence="5 6">
    <name type="scientific">Rhinocladiella mackenziei CBS 650.93</name>
    <dbReference type="NCBI Taxonomy" id="1442369"/>
    <lineage>
        <taxon>Eukaryota</taxon>
        <taxon>Fungi</taxon>
        <taxon>Dikarya</taxon>
        <taxon>Ascomycota</taxon>
        <taxon>Pezizomycotina</taxon>
        <taxon>Eurotiomycetes</taxon>
        <taxon>Chaetothyriomycetidae</taxon>
        <taxon>Chaetothyriales</taxon>
        <taxon>Herpotrichiellaceae</taxon>
        <taxon>Rhinocladiella</taxon>
    </lineage>
</organism>
<dbReference type="AlphaFoldDB" id="A0A0D2JFE4"/>
<proteinExistence type="inferred from homology"/>
<evidence type="ECO:0000313" key="5">
    <source>
        <dbReference type="EMBL" id="KIX07960.1"/>
    </source>
</evidence>
<dbReference type="Proteomes" id="UP000053617">
    <property type="component" value="Unassembled WGS sequence"/>
</dbReference>
<evidence type="ECO:0000256" key="3">
    <source>
        <dbReference type="ARBA" id="ARBA00023002"/>
    </source>
</evidence>
<accession>A0A0D2JFE4</accession>
<dbReference type="InterPro" id="IPR008030">
    <property type="entry name" value="NmrA-like"/>
</dbReference>
<dbReference type="PANTHER" id="PTHR47706:SF4">
    <property type="entry name" value="NMRA-LIKE DOMAIN-CONTAINING PROTEIN"/>
    <property type="match status" value="1"/>
</dbReference>
<protein>
    <recommendedName>
        <fullName evidence="4">NmrA-like domain-containing protein</fullName>
    </recommendedName>
</protein>
<feature type="domain" description="NmrA-like" evidence="4">
    <location>
        <begin position="10"/>
        <end position="222"/>
    </location>
</feature>
<evidence type="ECO:0000256" key="2">
    <source>
        <dbReference type="ARBA" id="ARBA00022857"/>
    </source>
</evidence>
<dbReference type="PANTHER" id="PTHR47706">
    <property type="entry name" value="NMRA-LIKE FAMILY PROTEIN"/>
    <property type="match status" value="1"/>
</dbReference>
<dbReference type="RefSeq" id="XP_013275096.1">
    <property type="nucleotide sequence ID" value="XM_013419642.1"/>
</dbReference>
<sequence>MQTGQDKMYGASISYVDYASIESLTSALRGAHTLISVFKVIDPSAMISQHSNLLKACIAANVSRFAPSDWSMGPSSHFKVDLLVHKDMLWQVCEEISAQNGVECATFQNGMFMNYLAQGKTYSGTDRKEEEFALSGLVDDLMLEYVDIRKGKLVIPLDDVGQPSKISMTHIGDIGKFVAAAVELPPGQWKGQLGMAGDTCTLEDVLNLVRDKGIQLHHETLTTQQCDEKIRDFDQQLAKGFSIDALKGKMVAQMMKVSCEGQVDGAIIRPTLNELCPQVQPVSAREFIDRVF</sequence>
<reference evidence="5 6" key="1">
    <citation type="submission" date="2015-01" db="EMBL/GenBank/DDBJ databases">
        <title>The Genome Sequence of Rhinocladiella mackenzie CBS 650.93.</title>
        <authorList>
            <consortium name="The Broad Institute Genomics Platform"/>
            <person name="Cuomo C."/>
            <person name="de Hoog S."/>
            <person name="Gorbushina A."/>
            <person name="Stielow B."/>
            <person name="Teixiera M."/>
            <person name="Abouelleil A."/>
            <person name="Chapman S.B."/>
            <person name="Priest M."/>
            <person name="Young S.K."/>
            <person name="Wortman J."/>
            <person name="Nusbaum C."/>
            <person name="Birren B."/>
        </authorList>
    </citation>
    <scope>NUCLEOTIDE SEQUENCE [LARGE SCALE GENOMIC DNA]</scope>
    <source>
        <strain evidence="5 6">CBS 650.93</strain>
    </source>
</reference>
<dbReference type="VEuPathDB" id="FungiDB:Z518_02614"/>
<evidence type="ECO:0000259" key="4">
    <source>
        <dbReference type="Pfam" id="PF05368"/>
    </source>
</evidence>
<evidence type="ECO:0000256" key="1">
    <source>
        <dbReference type="ARBA" id="ARBA00005725"/>
    </source>
</evidence>
<evidence type="ECO:0000313" key="6">
    <source>
        <dbReference type="Proteomes" id="UP000053617"/>
    </source>
</evidence>
<dbReference type="OrthoDB" id="10000533at2759"/>
<dbReference type="HOGENOM" id="CLU_044876_0_2_1"/>